<evidence type="ECO:0000313" key="4">
    <source>
        <dbReference type="Proteomes" id="UP000244161"/>
    </source>
</evidence>
<organism evidence="3 4">
    <name type="scientific">Trichococcus patagoniensis</name>
    <dbReference type="NCBI Taxonomy" id="382641"/>
    <lineage>
        <taxon>Bacteria</taxon>
        <taxon>Bacillati</taxon>
        <taxon>Bacillota</taxon>
        <taxon>Bacilli</taxon>
        <taxon>Lactobacillales</taxon>
        <taxon>Carnobacteriaceae</taxon>
        <taxon>Trichococcus</taxon>
    </lineage>
</organism>
<protein>
    <submittedName>
        <fullName evidence="3">Glycerate 2-kinase</fullName>
    </submittedName>
</protein>
<evidence type="ECO:0000259" key="1">
    <source>
        <dbReference type="Pfam" id="PF05161"/>
    </source>
</evidence>
<dbReference type="InterPro" id="IPR025286">
    <property type="entry name" value="MOFRL_assoc_dom"/>
</dbReference>
<dbReference type="InterPro" id="IPR038614">
    <property type="entry name" value="GK_N_sf"/>
</dbReference>
<evidence type="ECO:0000259" key="2">
    <source>
        <dbReference type="Pfam" id="PF13660"/>
    </source>
</evidence>
<dbReference type="OrthoDB" id="9766552at2"/>
<dbReference type="GO" id="GO:0005737">
    <property type="term" value="C:cytoplasm"/>
    <property type="evidence" value="ECO:0007669"/>
    <property type="project" value="TreeGrafter"/>
</dbReference>
<accession>A0A2T5ICW1</accession>
<evidence type="ECO:0000313" key="3">
    <source>
        <dbReference type="EMBL" id="PTQ81611.1"/>
    </source>
</evidence>
<dbReference type="RefSeq" id="WP_108033539.1">
    <property type="nucleotide sequence ID" value="NZ_QAOM01000021.1"/>
</dbReference>
<proteinExistence type="predicted"/>
<dbReference type="InterPro" id="IPR007835">
    <property type="entry name" value="MOFRL"/>
</dbReference>
<reference evidence="3 4" key="1">
    <citation type="submission" date="2018-04" db="EMBL/GenBank/DDBJ databases">
        <title>Genomic Encyclopedia of Archaeal and Bacterial Type Strains, Phase II (KMG-II): from individual species to whole genera.</title>
        <authorList>
            <person name="Goeker M."/>
        </authorList>
    </citation>
    <scope>NUCLEOTIDE SEQUENCE [LARGE SCALE GENOMIC DNA]</scope>
    <source>
        <strain evidence="3 4">DSM 18806</strain>
    </source>
</reference>
<dbReference type="PANTHER" id="PTHR12227:SF0">
    <property type="entry name" value="GLYCERATE KINASE"/>
    <property type="match status" value="1"/>
</dbReference>
<dbReference type="SUPFAM" id="SSF82544">
    <property type="entry name" value="GckA/TtuD-like"/>
    <property type="match status" value="1"/>
</dbReference>
<gene>
    <name evidence="3" type="ORF">C8U37_12135</name>
</gene>
<comment type="caution">
    <text evidence="3">The sequence shown here is derived from an EMBL/GenBank/DDBJ whole genome shotgun (WGS) entry which is preliminary data.</text>
</comment>
<dbReference type="Pfam" id="PF13660">
    <property type="entry name" value="DUF4147"/>
    <property type="match status" value="1"/>
</dbReference>
<dbReference type="Proteomes" id="UP000244161">
    <property type="component" value="Unassembled WGS sequence"/>
</dbReference>
<dbReference type="InterPro" id="IPR037035">
    <property type="entry name" value="GK-like_C_sf"/>
</dbReference>
<dbReference type="Pfam" id="PF05161">
    <property type="entry name" value="MOFRL"/>
    <property type="match status" value="1"/>
</dbReference>
<keyword evidence="4" id="KW-1185">Reference proteome</keyword>
<feature type="domain" description="MOFRL" evidence="1">
    <location>
        <begin position="302"/>
        <end position="407"/>
    </location>
</feature>
<dbReference type="AlphaFoldDB" id="A0A2T5ICW1"/>
<dbReference type="Gene3D" id="3.40.1480.10">
    <property type="entry name" value="MOFRL domain"/>
    <property type="match status" value="1"/>
</dbReference>
<dbReference type="EMBL" id="QAOM01000021">
    <property type="protein sequence ID" value="PTQ81611.1"/>
    <property type="molecule type" value="Genomic_DNA"/>
</dbReference>
<feature type="domain" description="MOFRL-associated" evidence="2">
    <location>
        <begin position="7"/>
        <end position="229"/>
    </location>
</feature>
<sequence>MKLRDDATQIINQSIQAVLPDKAVTNALSKMDIDGNIHIIAIGKAAWRMTKAAVDCLGQQFKGGMVLTKYGHSLGEIERVTIFEAGHPIPDQASIDATTEILQYVSDIPEEDAIIFLISGGGSALFEKTRNQISLAELEDINKQLLNCGANIVEINTIRKHLSEVKGGQFAQLCSPRQIHAIILSDVLGDRLDTIASGPAYPDFSTSTEAEKIVEKYDLKLSENAQKALLRETPKSLDNVKSTLIGSVDILCREAVMHAQSLGYHTTLLSTAIEEEASSVGERLGKLARKIVSGQEDAQLPCAIISGGEPVVTIKGDGLGGRNQELALAAAFQISGLPQVVLASVGSDGTDGPTDAAGGLVDGDSLARMRRSYADVEGLLANNDSNKALASSGDLIVTGPTGTNVNDLIILLIEKAPV</sequence>
<dbReference type="Gene3D" id="3.40.50.10180">
    <property type="entry name" value="Glycerate kinase, MOFRL-like N-terminal domain"/>
    <property type="match status" value="1"/>
</dbReference>
<dbReference type="PANTHER" id="PTHR12227">
    <property type="entry name" value="GLYCERATE KINASE"/>
    <property type="match status" value="1"/>
</dbReference>
<dbReference type="InterPro" id="IPR039760">
    <property type="entry name" value="MOFRL_protein"/>
</dbReference>
<dbReference type="GO" id="GO:0008887">
    <property type="term" value="F:glycerate kinase activity"/>
    <property type="evidence" value="ECO:0007669"/>
    <property type="project" value="InterPro"/>
</dbReference>
<keyword evidence="3" id="KW-0418">Kinase</keyword>
<name>A0A2T5ICW1_9LACT</name>
<keyword evidence="3" id="KW-0808">Transferase</keyword>